<comment type="similarity">
    <text evidence="1">Belongs to the bacterial ribosomal protein bS21 family.</text>
</comment>
<evidence type="ECO:0000313" key="4">
    <source>
        <dbReference type="EMBL" id="SVA87981.1"/>
    </source>
</evidence>
<evidence type="ECO:0000256" key="1">
    <source>
        <dbReference type="ARBA" id="ARBA00006640"/>
    </source>
</evidence>
<evidence type="ECO:0008006" key="5">
    <source>
        <dbReference type="Google" id="ProtNLM"/>
    </source>
</evidence>
<evidence type="ECO:0000256" key="2">
    <source>
        <dbReference type="ARBA" id="ARBA00022980"/>
    </source>
</evidence>
<dbReference type="NCBIfam" id="TIGR00030">
    <property type="entry name" value="S21p"/>
    <property type="match status" value="1"/>
</dbReference>
<evidence type="ECO:0000256" key="3">
    <source>
        <dbReference type="ARBA" id="ARBA00023274"/>
    </source>
</evidence>
<dbReference type="InterPro" id="IPR038380">
    <property type="entry name" value="Ribosomal_bS21_sf"/>
</dbReference>
<protein>
    <recommendedName>
        <fullName evidence="5">30S ribosomal protein S21</fullName>
    </recommendedName>
</protein>
<sequence>MPIDKALRKLKKKLQNFNLMNELRDREYYIKPTQRRKMAKAAARKRTLKYVESQKLPKKLDY</sequence>
<dbReference type="GO" id="GO:0005840">
    <property type="term" value="C:ribosome"/>
    <property type="evidence" value="ECO:0007669"/>
    <property type="project" value="UniProtKB-KW"/>
</dbReference>
<dbReference type="GO" id="GO:1990904">
    <property type="term" value="C:ribonucleoprotein complex"/>
    <property type="evidence" value="ECO:0007669"/>
    <property type="project" value="UniProtKB-KW"/>
</dbReference>
<dbReference type="GO" id="GO:0003735">
    <property type="term" value="F:structural constituent of ribosome"/>
    <property type="evidence" value="ECO:0007669"/>
    <property type="project" value="InterPro"/>
</dbReference>
<proteinExistence type="inferred from homology"/>
<dbReference type="Gene3D" id="1.20.5.1150">
    <property type="entry name" value="Ribosomal protein S8"/>
    <property type="match status" value="1"/>
</dbReference>
<dbReference type="HAMAP" id="MF_00358">
    <property type="entry name" value="Ribosomal_bS21"/>
    <property type="match status" value="1"/>
</dbReference>
<keyword evidence="3" id="KW-0687">Ribonucleoprotein</keyword>
<gene>
    <name evidence="4" type="ORF">METZ01_LOCUS140835</name>
</gene>
<organism evidence="4">
    <name type="scientific">marine metagenome</name>
    <dbReference type="NCBI Taxonomy" id="408172"/>
    <lineage>
        <taxon>unclassified sequences</taxon>
        <taxon>metagenomes</taxon>
        <taxon>ecological metagenomes</taxon>
    </lineage>
</organism>
<accession>A0A381ZG64</accession>
<reference evidence="4" key="1">
    <citation type="submission" date="2018-05" db="EMBL/GenBank/DDBJ databases">
        <authorList>
            <person name="Lanie J.A."/>
            <person name="Ng W.-L."/>
            <person name="Kazmierczak K.M."/>
            <person name="Andrzejewski T.M."/>
            <person name="Davidsen T.M."/>
            <person name="Wayne K.J."/>
            <person name="Tettelin H."/>
            <person name="Glass J.I."/>
            <person name="Rusch D."/>
            <person name="Podicherti R."/>
            <person name="Tsui H.-C.T."/>
            <person name="Winkler M.E."/>
        </authorList>
    </citation>
    <scope>NUCLEOTIDE SEQUENCE</scope>
</reference>
<dbReference type="AlphaFoldDB" id="A0A381ZG64"/>
<dbReference type="Pfam" id="PF01165">
    <property type="entry name" value="Ribosomal_S21"/>
    <property type="match status" value="1"/>
</dbReference>
<dbReference type="EMBL" id="UINC01021113">
    <property type="protein sequence ID" value="SVA87981.1"/>
    <property type="molecule type" value="Genomic_DNA"/>
</dbReference>
<dbReference type="InterPro" id="IPR001911">
    <property type="entry name" value="Ribosomal_bS21"/>
</dbReference>
<dbReference type="GO" id="GO:0006412">
    <property type="term" value="P:translation"/>
    <property type="evidence" value="ECO:0007669"/>
    <property type="project" value="InterPro"/>
</dbReference>
<keyword evidence="2" id="KW-0689">Ribosomal protein</keyword>
<name>A0A381ZG64_9ZZZZ</name>